<evidence type="ECO:0000313" key="2">
    <source>
        <dbReference type="EMBL" id="WVZ82529.1"/>
    </source>
</evidence>
<dbReference type="Pfam" id="PF20100">
    <property type="entry name" value="DUF6490"/>
    <property type="match status" value="1"/>
</dbReference>
<keyword evidence="1" id="KW-0472">Membrane</keyword>
<dbReference type="AlphaFoldDB" id="A0AAQ3TYL8"/>
<dbReference type="PANTHER" id="PTHR46610:SF6">
    <property type="entry name" value="OS06G0147100 PROTEIN"/>
    <property type="match status" value="1"/>
</dbReference>
<name>A0AAQ3TYL8_PASNO</name>
<gene>
    <name evidence="2" type="ORF">U9M48_029783</name>
</gene>
<keyword evidence="3" id="KW-1185">Reference proteome</keyword>
<dbReference type="EMBL" id="CP144750">
    <property type="protein sequence ID" value="WVZ82529.1"/>
    <property type="molecule type" value="Genomic_DNA"/>
</dbReference>
<protein>
    <submittedName>
        <fullName evidence="2">Uncharacterized protein</fullName>
    </submittedName>
</protein>
<feature type="transmembrane region" description="Helical" evidence="1">
    <location>
        <begin position="37"/>
        <end position="55"/>
    </location>
</feature>
<evidence type="ECO:0000256" key="1">
    <source>
        <dbReference type="SAM" id="Phobius"/>
    </source>
</evidence>
<organism evidence="2 3">
    <name type="scientific">Paspalum notatum var. saurae</name>
    <dbReference type="NCBI Taxonomy" id="547442"/>
    <lineage>
        <taxon>Eukaryota</taxon>
        <taxon>Viridiplantae</taxon>
        <taxon>Streptophyta</taxon>
        <taxon>Embryophyta</taxon>
        <taxon>Tracheophyta</taxon>
        <taxon>Spermatophyta</taxon>
        <taxon>Magnoliopsida</taxon>
        <taxon>Liliopsida</taxon>
        <taxon>Poales</taxon>
        <taxon>Poaceae</taxon>
        <taxon>PACMAD clade</taxon>
        <taxon>Panicoideae</taxon>
        <taxon>Andropogonodae</taxon>
        <taxon>Paspaleae</taxon>
        <taxon>Paspalinae</taxon>
        <taxon>Paspalum</taxon>
    </lineage>
</organism>
<feature type="transmembrane region" description="Helical" evidence="1">
    <location>
        <begin position="94"/>
        <end position="114"/>
    </location>
</feature>
<feature type="transmembrane region" description="Helical" evidence="1">
    <location>
        <begin position="12"/>
        <end position="31"/>
    </location>
</feature>
<proteinExistence type="predicted"/>
<dbReference type="Proteomes" id="UP001341281">
    <property type="component" value="Chromosome 06"/>
</dbReference>
<sequence>MEGDRGRVPTWVAAVGFGFLTVNSALAVYRARGDPASIVFVAGSYLLLLVLFRCLRDYEQAPHGSAARERARRAAWPLTTLLTAVLPSRMDRKVAALLMAALGVMTCDTALAIYNDGHRGGLGSTTFVLVAYTALLVLISLFLREFAG</sequence>
<dbReference type="PANTHER" id="PTHR46610">
    <property type="entry name" value="OS05G0181300 PROTEIN"/>
    <property type="match status" value="1"/>
</dbReference>
<feature type="transmembrane region" description="Helical" evidence="1">
    <location>
        <begin position="120"/>
        <end position="143"/>
    </location>
</feature>
<evidence type="ECO:0000313" key="3">
    <source>
        <dbReference type="Proteomes" id="UP001341281"/>
    </source>
</evidence>
<keyword evidence="1" id="KW-1133">Transmembrane helix</keyword>
<accession>A0AAQ3TYL8</accession>
<dbReference type="InterPro" id="IPR045501">
    <property type="entry name" value="DUF6490"/>
</dbReference>
<reference evidence="2 3" key="1">
    <citation type="submission" date="2024-02" db="EMBL/GenBank/DDBJ databases">
        <title>High-quality chromosome-scale genome assembly of Pensacola bahiagrass (Paspalum notatum Flugge var. saurae).</title>
        <authorList>
            <person name="Vega J.M."/>
            <person name="Podio M."/>
            <person name="Orjuela J."/>
            <person name="Siena L.A."/>
            <person name="Pessino S.C."/>
            <person name="Combes M.C."/>
            <person name="Mariac C."/>
            <person name="Albertini E."/>
            <person name="Pupilli F."/>
            <person name="Ortiz J.P.A."/>
            <person name="Leblanc O."/>
        </authorList>
    </citation>
    <scope>NUCLEOTIDE SEQUENCE [LARGE SCALE GENOMIC DNA]</scope>
    <source>
        <strain evidence="2">R1</strain>
        <tissue evidence="2">Leaf</tissue>
    </source>
</reference>
<keyword evidence="1" id="KW-0812">Transmembrane</keyword>